<dbReference type="RefSeq" id="WP_005962416.1">
    <property type="nucleotide sequence ID" value="NZ_CP040505.1"/>
</dbReference>
<evidence type="ECO:0000259" key="1">
    <source>
        <dbReference type="PROSITE" id="PS51664"/>
    </source>
</evidence>
<accession>N6XBS2</accession>
<comment type="caution">
    <text evidence="2">The sequence shown here is derived from an EMBL/GenBank/DDBJ whole genome shotgun (WGS) entry which is preliminary data.</text>
</comment>
<dbReference type="Pfam" id="PF02624">
    <property type="entry name" value="YcaO"/>
    <property type="match status" value="1"/>
</dbReference>
<dbReference type="Gene3D" id="3.30.160.660">
    <property type="match status" value="1"/>
</dbReference>
<keyword evidence="3" id="KW-1185">Reference proteome</keyword>
<gene>
    <name evidence="2" type="ORF">HMPREF9004_0687</name>
</gene>
<dbReference type="Gene3D" id="3.30.40.250">
    <property type="match status" value="1"/>
</dbReference>
<dbReference type="PATRIC" id="fig|888050.3.peg.657"/>
<protein>
    <submittedName>
        <fullName evidence="2">SagD family bacteriocin biosynthesis docking scaffold protein</fullName>
    </submittedName>
</protein>
<dbReference type="eggNOG" id="COG1944">
    <property type="taxonomic scope" value="Bacteria"/>
</dbReference>
<evidence type="ECO:0000313" key="3">
    <source>
        <dbReference type="Proteomes" id="UP000013015"/>
    </source>
</evidence>
<reference evidence="2 3" key="1">
    <citation type="submission" date="2013-03" db="EMBL/GenBank/DDBJ databases">
        <title>Reference genome for the Human Microbiome Project.</title>
        <authorList>
            <person name="Aqrawi P."/>
            <person name="Ayvaz T."/>
            <person name="Bess C."/>
            <person name="Blankenburg K."/>
            <person name="Coyle M."/>
            <person name="Deng J."/>
            <person name="Forbes L."/>
            <person name="Fowler G."/>
            <person name="Francisco L."/>
            <person name="Fu Q."/>
            <person name="Gibbs R."/>
            <person name="Gross S."/>
            <person name="Gubbala S."/>
            <person name="Hale W."/>
            <person name="Hemphill L."/>
            <person name="Highlander S."/>
            <person name="Hirani K."/>
            <person name="Jackson L."/>
            <person name="Jakkamsetti A."/>
            <person name="Javaid M."/>
            <person name="Jayaseelan J.C."/>
            <person name="Jiang H."/>
            <person name="Joshi V."/>
            <person name="Korchina V."/>
            <person name="Kovar C."/>
            <person name="Lara F."/>
            <person name="Lee S."/>
            <person name="Liu Y."/>
            <person name="Mata R."/>
            <person name="Mathew T."/>
            <person name="Munidasa M."/>
            <person name="Muzny D."/>
            <person name="Nazareth L."/>
            <person name="Ngo R."/>
            <person name="Nguyen L."/>
            <person name="Nguyen N."/>
            <person name="Okwuonu G."/>
            <person name="Ongeri F."/>
            <person name="Palculict T."/>
            <person name="Patil S."/>
            <person name="Petrosino J."/>
            <person name="Pham C."/>
            <person name="Pham P."/>
            <person name="Pu L.-L."/>
            <person name="Qin X."/>
            <person name="Qu J."/>
            <person name="Reid J."/>
            <person name="Ross M."/>
            <person name="Ruth R."/>
            <person name="Saada N."/>
            <person name="San Lucas F."/>
            <person name="Santibanez J."/>
            <person name="Shang Y."/>
            <person name="Simmons D."/>
            <person name="Song X.-Z."/>
            <person name="Tang L.-Y."/>
            <person name="Thornton R."/>
            <person name="Warren J."/>
            <person name="Weissenberger G."/>
            <person name="Wilczek-Boney K."/>
            <person name="Worley K."/>
            <person name="Youmans B."/>
            <person name="Zhang J."/>
            <person name="Zhang L."/>
            <person name="Zhao Z."/>
            <person name="Zhou C."/>
            <person name="Zhu D."/>
            <person name="Zhu Y."/>
        </authorList>
    </citation>
    <scope>NUCLEOTIDE SEQUENCE [LARGE SCALE GENOMIC DNA]</scope>
    <source>
        <strain evidence="2 3">F0333</strain>
    </source>
</reference>
<dbReference type="PANTHER" id="PTHR37809:SF1">
    <property type="entry name" value="RIBOSOMAL PROTEIN S12 METHYLTHIOTRANSFERASE ACCESSORY FACTOR YCAO"/>
    <property type="match status" value="1"/>
</dbReference>
<proteinExistence type="predicted"/>
<feature type="domain" description="YcaO" evidence="1">
    <location>
        <begin position="298"/>
        <end position="704"/>
    </location>
</feature>
<dbReference type="Gene3D" id="3.30.1330.230">
    <property type="match status" value="1"/>
</dbReference>
<dbReference type="PANTHER" id="PTHR37809">
    <property type="entry name" value="RIBOSOMAL PROTEIN S12 METHYLTHIOTRANSFERASE ACCESSORY FACTOR YCAO"/>
    <property type="match status" value="1"/>
</dbReference>
<dbReference type="AlphaFoldDB" id="N6XBS2"/>
<dbReference type="OrthoDB" id="2379922at2"/>
<evidence type="ECO:0000313" key="2">
    <source>
        <dbReference type="EMBL" id="ENO18638.1"/>
    </source>
</evidence>
<dbReference type="NCBIfam" id="TIGR03604">
    <property type="entry name" value="TOMM_cyclo_SagD"/>
    <property type="match status" value="1"/>
</dbReference>
<dbReference type="STRING" id="888050.HMPREF9004_0687"/>
<dbReference type="HOGENOM" id="CLU_023169_0_0_11"/>
<sequence>MTKGSGKGLVQLWPSEKDSYARRADGTLIRGLRNDLEALAPCPDAALPLPSDPFSIVIDLTPNAHPALLADSPAPKSLLKACARKLTLKEFFEGEGPLPGDTVIHYLTSPDLPSVLKAEERALNAGASYLAILIRFPDLLIGPLSSPQFPNLYRHLEARITAASLAPGATSATLRPPALDLIRDHLKEFPDRLLDVKISPTRNEDAKSSLNWTTIDIPSARKRARVLVPWLTWRGYEHAPEIIDIHSEAFCDELAGIVTRLRTIDHNEALPKCVITIQSDVTDIRVISEWSNNTVCQGSAIEDEDEARRAAVGEAIERYCVNVIDSEPIVIGSYDDLLSSGRTPVPPESFILFSSEQYAQAGFRFTPFTPHTRIPWMPARNFTRQRDDFVPLSMVYVNYNQKGTIHGEPFSSFPRIAPIPYAGIAAGHDFEGALLNGLEEIIERDATMIWWHSKPTINPVSIESPKVAETVDRFLAKGFDLSFFILPNEFHIPVVAAVLRNDHHRTCNIGFSCRPSTEAAALKAITEAATLFDGAIDLLDPAGRMFSAIERLELSPNMALPYRQDRAYLDTIEWNYDSVHDLMIQQQLNLDPRAHEHRSPHLDRPIVPITRYPVDEGESRASAYYRNKLEAAGYEILAADVTTPDIRACNGVVLRVLVPGLVPNFPAGDITLGGGRILNAYHRMGLHDAPQSPDQLNRFPLPHA</sequence>
<dbReference type="Proteomes" id="UP000013015">
    <property type="component" value="Unassembled WGS sequence"/>
</dbReference>
<dbReference type="InterPro" id="IPR027624">
    <property type="entry name" value="TOMM_cyclo_SagD"/>
</dbReference>
<dbReference type="InterPro" id="IPR003776">
    <property type="entry name" value="YcaO-like_dom"/>
</dbReference>
<dbReference type="EMBL" id="AQHZ01000010">
    <property type="protein sequence ID" value="ENO18638.1"/>
    <property type="molecule type" value="Genomic_DNA"/>
</dbReference>
<dbReference type="PROSITE" id="PS51664">
    <property type="entry name" value="YCAO"/>
    <property type="match status" value="1"/>
</dbReference>
<organism evidence="2 3">
    <name type="scientific">Schaalia cardiffensis F0333</name>
    <dbReference type="NCBI Taxonomy" id="888050"/>
    <lineage>
        <taxon>Bacteria</taxon>
        <taxon>Bacillati</taxon>
        <taxon>Actinomycetota</taxon>
        <taxon>Actinomycetes</taxon>
        <taxon>Actinomycetales</taxon>
        <taxon>Actinomycetaceae</taxon>
        <taxon>Schaalia</taxon>
    </lineage>
</organism>
<name>N6XBS2_9ACTO</name>